<dbReference type="SUPFAM" id="SSF51735">
    <property type="entry name" value="NAD(P)-binding Rossmann-fold domains"/>
    <property type="match status" value="1"/>
</dbReference>
<comment type="similarity">
    <text evidence="1 4">Belongs to the short-chain dehydrogenases/reductases (SDR) family.</text>
</comment>
<evidence type="ECO:0000256" key="1">
    <source>
        <dbReference type="ARBA" id="ARBA00006484"/>
    </source>
</evidence>
<dbReference type="GO" id="GO:0008667">
    <property type="term" value="F:2,3-dihydro-2,3-dihydroxybenzoate dehydrogenase activity"/>
    <property type="evidence" value="ECO:0007669"/>
    <property type="project" value="UniProtKB-EC"/>
</dbReference>
<keyword evidence="2 5" id="KW-0560">Oxidoreductase</keyword>
<dbReference type="RefSeq" id="WP_274687074.1">
    <property type="nucleotide sequence ID" value="NZ_JAPMOU010000002.1"/>
</dbReference>
<dbReference type="InterPro" id="IPR020904">
    <property type="entry name" value="Sc_DH/Rdtase_CS"/>
</dbReference>
<dbReference type="InterPro" id="IPR002347">
    <property type="entry name" value="SDR_fam"/>
</dbReference>
<name>A0ABT5U2V5_9GAMM</name>
<dbReference type="NCBIfam" id="NF006074">
    <property type="entry name" value="PRK08220.1"/>
    <property type="match status" value="1"/>
</dbReference>
<keyword evidence="6" id="KW-1185">Reference proteome</keyword>
<protein>
    <recommendedName>
        <fullName evidence="3">2,3-dihydro-2,3-dihydroxybenzoate dehydrogenase</fullName>
        <ecNumber evidence="3">1.3.1.28</ecNumber>
    </recommendedName>
</protein>
<evidence type="ECO:0000256" key="3">
    <source>
        <dbReference type="NCBIfam" id="TIGR04316"/>
    </source>
</evidence>
<dbReference type="Gene3D" id="3.40.50.720">
    <property type="entry name" value="NAD(P)-binding Rossmann-like Domain"/>
    <property type="match status" value="1"/>
</dbReference>
<sequence>MDFKNKIALVTGAAQGIGAAVVSKLSQYGATVAALDIDETALNQLVDSYKNNCRPVLPFAVDISNSRQVNQAVRQVEAEIGSIDYLVNVAGILRMGDLLSLSDDDWQATFSVNTTGVFNISRAVAHHMQQRCSGSIVMVSSNAASVPRMQMGAYAASKAAVTMFAKCLALELAAFNIRCNIVSPGSTDTAMQRALWTDDSGPESVITGSLEHYRLGIPLHKIATPETIADAVLFLLSDQANHITMHDLRVDGGATLGG</sequence>
<evidence type="ECO:0000313" key="6">
    <source>
        <dbReference type="Proteomes" id="UP001528823"/>
    </source>
</evidence>
<reference evidence="5 6" key="1">
    <citation type="submission" date="2022-11" db="EMBL/GenBank/DDBJ databases">
        <title>Spartinivicinus poritis sp. nov., isolated from scleractinian coral Porites lutea.</title>
        <authorList>
            <person name="Zhang G."/>
            <person name="Cai L."/>
            <person name="Wei Q."/>
        </authorList>
    </citation>
    <scope>NUCLEOTIDE SEQUENCE [LARGE SCALE GENOMIC DNA]</scope>
    <source>
        <strain evidence="5 6">A2-2</strain>
    </source>
</reference>
<organism evidence="5 6">
    <name type="scientific">Spartinivicinus poritis</name>
    <dbReference type="NCBI Taxonomy" id="2994640"/>
    <lineage>
        <taxon>Bacteria</taxon>
        <taxon>Pseudomonadati</taxon>
        <taxon>Pseudomonadota</taxon>
        <taxon>Gammaproteobacteria</taxon>
        <taxon>Oceanospirillales</taxon>
        <taxon>Zooshikellaceae</taxon>
        <taxon>Spartinivicinus</taxon>
    </lineage>
</organism>
<dbReference type="PROSITE" id="PS00061">
    <property type="entry name" value="ADH_SHORT"/>
    <property type="match status" value="1"/>
</dbReference>
<dbReference type="Pfam" id="PF00106">
    <property type="entry name" value="adh_short"/>
    <property type="match status" value="1"/>
</dbReference>
<dbReference type="EC" id="1.3.1.28" evidence="3"/>
<dbReference type="PANTHER" id="PTHR43669:SF8">
    <property type="entry name" value="SHORT-CHAIN TYPE DEHYDROGENASE_REDUCTASE-RELATED"/>
    <property type="match status" value="1"/>
</dbReference>
<dbReference type="PANTHER" id="PTHR43669">
    <property type="entry name" value="5-KETO-D-GLUCONATE 5-REDUCTASE"/>
    <property type="match status" value="1"/>
</dbReference>
<accession>A0ABT5U2V5</accession>
<dbReference type="Proteomes" id="UP001528823">
    <property type="component" value="Unassembled WGS sequence"/>
</dbReference>
<gene>
    <name evidence="5" type="ORF">ORQ98_01855</name>
</gene>
<dbReference type="NCBIfam" id="TIGR04316">
    <property type="entry name" value="dhbA_paeA"/>
    <property type="match status" value="1"/>
</dbReference>
<evidence type="ECO:0000313" key="5">
    <source>
        <dbReference type="EMBL" id="MDE1460702.1"/>
    </source>
</evidence>
<dbReference type="EMBL" id="JAPMOU010000002">
    <property type="protein sequence ID" value="MDE1460702.1"/>
    <property type="molecule type" value="Genomic_DNA"/>
</dbReference>
<dbReference type="InterPro" id="IPR036291">
    <property type="entry name" value="NAD(P)-bd_dom_sf"/>
</dbReference>
<dbReference type="PRINTS" id="PR00080">
    <property type="entry name" value="SDRFAMILY"/>
</dbReference>
<evidence type="ECO:0000256" key="4">
    <source>
        <dbReference type="RuleBase" id="RU000363"/>
    </source>
</evidence>
<proteinExistence type="inferred from homology"/>
<evidence type="ECO:0000256" key="2">
    <source>
        <dbReference type="ARBA" id="ARBA00023002"/>
    </source>
</evidence>
<comment type="caution">
    <text evidence="5">The sequence shown here is derived from an EMBL/GenBank/DDBJ whole genome shotgun (WGS) entry which is preliminary data.</text>
</comment>
<dbReference type="InterPro" id="IPR003560">
    <property type="entry name" value="DHB_DH"/>
</dbReference>
<dbReference type="PRINTS" id="PR01397">
    <property type="entry name" value="DHBDHDRGNASE"/>
</dbReference>